<dbReference type="InterPro" id="IPR014709">
    <property type="entry name" value="Glutathione_synthase_C_euk"/>
</dbReference>
<dbReference type="PANTHER" id="PTHR11130:SF0">
    <property type="entry name" value="GLUTATHIONE SYNTHETASE"/>
    <property type="match status" value="1"/>
</dbReference>
<proteinExistence type="inferred from homology"/>
<reference evidence="15" key="2">
    <citation type="submission" date="2011-02" db="EMBL/GenBank/DDBJ databases">
        <authorList>
            <person name="MacLean D."/>
        </authorList>
    </citation>
    <scope>NUCLEOTIDE SEQUENCE</scope>
</reference>
<evidence type="ECO:0000256" key="12">
    <source>
        <dbReference type="PIRSR" id="PIRSR001558-2"/>
    </source>
</evidence>
<feature type="binding site" evidence="11">
    <location>
        <position position="398"/>
    </location>
    <ligand>
        <name>ATP</name>
        <dbReference type="ChEBI" id="CHEBI:30616"/>
    </ligand>
</feature>
<feature type="binding site" evidence="11">
    <location>
        <position position="446"/>
    </location>
    <ligand>
        <name>ATP</name>
        <dbReference type="ChEBI" id="CHEBI:30616"/>
    </ligand>
</feature>
<dbReference type="EMBL" id="FR824072">
    <property type="protein sequence ID" value="CCA16904.1"/>
    <property type="molecule type" value="Genomic_DNA"/>
</dbReference>
<feature type="binding site" evidence="13">
    <location>
        <begin position="305"/>
        <end position="308"/>
    </location>
    <ligand>
        <name>substrate</name>
    </ligand>
</feature>
<dbReference type="InterPro" id="IPR016185">
    <property type="entry name" value="PreATP-grasp_dom_sf"/>
</dbReference>
<evidence type="ECO:0000256" key="3">
    <source>
        <dbReference type="ARBA" id="ARBA00011738"/>
    </source>
</evidence>
<dbReference type="Gene3D" id="3.30.470.20">
    <property type="entry name" value="ATP-grasp fold, B domain"/>
    <property type="match status" value="1"/>
</dbReference>
<feature type="binding site" evidence="12">
    <location>
        <position position="168"/>
    </location>
    <ligand>
        <name>Mg(2+)</name>
        <dbReference type="ChEBI" id="CHEBI:18420"/>
    </ligand>
</feature>
<dbReference type="InterPro" id="IPR014042">
    <property type="entry name" value="Glutathione_synthase_a-hlx"/>
</dbReference>
<feature type="binding site" evidence="11">
    <location>
        <position position="253"/>
    </location>
    <ligand>
        <name>substrate</name>
    </ligand>
</feature>
<feature type="binding site" evidence="13">
    <location>
        <begin position="247"/>
        <end position="249"/>
    </location>
    <ligand>
        <name>substrate</name>
    </ligand>
</feature>
<evidence type="ECO:0000256" key="1">
    <source>
        <dbReference type="ARBA" id="ARBA00004965"/>
    </source>
</evidence>
<sequence length="498" mass="55818">MADLLTCVGASPQTCRQADATDEESIKKASEFLHLSPEKIVHLKEEAISYALAHGLTFKSGPLFTHIPLSLLPVPFPLQKFNHGILLSPLYGKLVDRVSRDINWLHETLASVVEDDSFTLRLLNLSKSVHSEGILQKTYFGIHRSDYMLHEPKGNAKEACRLLQVELNTISCSFGSLSAKACEMHRFVLLRNGTEMRELEDHYKKAEYATQLPENQALTAILHAMAKAHGLYGVKDAIVLFVVQPNETNSIDQRCLEYELWKSYGMRVVRKTLTEIGNEGLLIKICSRENTLRIEDKEVAVIYFRAGYTPNDYPTEVEWDARTLMERSLAIKCPPIAYHLAGTKKVQQVLSQRDTLRRFISEERELDLLHASFADRVSQHPLAYVLKPQREGGGNNLYGNDVVDAMRTFEPQKLASYILMDRLYPRQIPAVLLRNCSISSGTTLSELGMFITSIFDGNGQAILNCHAGHLLRTKLSSTDEGGVASGFSVLSSPLLLDE</sequence>
<dbReference type="GO" id="GO:0005829">
    <property type="term" value="C:cytosol"/>
    <property type="evidence" value="ECO:0007669"/>
    <property type="project" value="TreeGrafter"/>
</dbReference>
<dbReference type="GO" id="GO:0000287">
    <property type="term" value="F:magnesium ion binding"/>
    <property type="evidence" value="ECO:0007669"/>
    <property type="project" value="UniProtKB-UniRule"/>
</dbReference>
<dbReference type="PIRSF" id="PIRSF001558">
    <property type="entry name" value="GSHase"/>
    <property type="match status" value="1"/>
</dbReference>
<feature type="binding site" evidence="13">
    <location>
        <begin position="483"/>
        <end position="484"/>
    </location>
    <ligand>
        <name>substrate</name>
    </ligand>
</feature>
<dbReference type="GO" id="GO:0005524">
    <property type="term" value="F:ATP binding"/>
    <property type="evidence" value="ECO:0007669"/>
    <property type="project" value="UniProtKB-UniRule"/>
</dbReference>
<dbReference type="EC" id="6.3.2.3" evidence="10"/>
<comment type="subunit">
    <text evidence="3">Homodimer.</text>
</comment>
<dbReference type="SUPFAM" id="SSF56059">
    <property type="entry name" value="Glutathione synthetase ATP-binding domain-like"/>
    <property type="match status" value="1"/>
</dbReference>
<dbReference type="Pfam" id="PF03917">
    <property type="entry name" value="GSH_synth_ATP"/>
    <property type="match status" value="1"/>
</dbReference>
<dbReference type="Pfam" id="PF03199">
    <property type="entry name" value="GSH_synthase"/>
    <property type="match status" value="1"/>
</dbReference>
<keyword evidence="4 10" id="KW-0436">Ligase</keyword>
<evidence type="ECO:0000256" key="10">
    <source>
        <dbReference type="PIRNR" id="PIRNR001558"/>
    </source>
</evidence>
<dbReference type="NCBIfam" id="TIGR01986">
    <property type="entry name" value="glut_syn_euk"/>
    <property type="match status" value="1"/>
</dbReference>
<comment type="similarity">
    <text evidence="2 10">Belongs to the eukaryotic GSH synthase family.</text>
</comment>
<evidence type="ECO:0000256" key="4">
    <source>
        <dbReference type="ARBA" id="ARBA00022598"/>
    </source>
</evidence>
<dbReference type="PANTHER" id="PTHR11130">
    <property type="entry name" value="GLUTATHIONE SYNTHETASE"/>
    <property type="match status" value="1"/>
</dbReference>
<dbReference type="HOGENOM" id="CLU_025152_2_1_1"/>
<comment type="cofactor">
    <cofactor evidence="10 12">
        <name>Mg(2+)</name>
        <dbReference type="ChEBI" id="CHEBI:18420"/>
    </cofactor>
    <text evidence="10 12">Binds 1 Mg(2+) ion per subunit.</text>
</comment>
<feature type="binding site" evidence="11">
    <location>
        <position position="480"/>
    </location>
    <ligand>
        <name>ATP</name>
        <dbReference type="ChEBI" id="CHEBI:30616"/>
    </ligand>
</feature>
<feature type="binding site" evidence="11">
    <location>
        <position position="144"/>
    </location>
    <ligand>
        <name>ATP</name>
        <dbReference type="ChEBI" id="CHEBI:30616"/>
    </ligand>
</feature>
<evidence type="ECO:0000256" key="7">
    <source>
        <dbReference type="ARBA" id="ARBA00022741"/>
    </source>
</evidence>
<feature type="binding site" evidence="11">
    <location>
        <begin position="387"/>
        <end position="396"/>
    </location>
    <ligand>
        <name>ATP</name>
        <dbReference type="ChEBI" id="CHEBI:30616"/>
    </ligand>
</feature>
<dbReference type="Gene3D" id="3.40.50.1760">
    <property type="entry name" value="Glutathione synthase, substrate-binding domain superfamily, eukaryotic"/>
    <property type="match status" value="1"/>
</dbReference>
<keyword evidence="9 10" id="KW-0460">Magnesium</keyword>
<dbReference type="GO" id="GO:0043295">
    <property type="term" value="F:glutathione binding"/>
    <property type="evidence" value="ECO:0007669"/>
    <property type="project" value="UniProtKB-UniRule"/>
</dbReference>
<dbReference type="Gene3D" id="3.30.1490.50">
    <property type="match status" value="1"/>
</dbReference>
<dbReference type="Gene3D" id="3.30.1490.80">
    <property type="match status" value="1"/>
</dbReference>
<dbReference type="FunFam" id="3.40.50.1760:FF:000001">
    <property type="entry name" value="Glutathione synthetase"/>
    <property type="match status" value="1"/>
</dbReference>
<feature type="binding site" evidence="13">
    <location>
        <begin position="170"/>
        <end position="173"/>
    </location>
    <ligand>
        <name>substrate</name>
    </ligand>
</feature>
<feature type="binding site" evidence="11">
    <location>
        <position position="472"/>
    </location>
    <ligand>
        <name>substrate</name>
    </ligand>
</feature>
<protein>
    <recommendedName>
        <fullName evidence="10">Glutathione synthetase</fullName>
        <shortName evidence="10">GSH-S</shortName>
        <ecNumber evidence="10">6.3.2.3</ecNumber>
    </recommendedName>
</protein>
<feature type="binding site" evidence="11">
    <location>
        <position position="344"/>
    </location>
    <ligand>
        <name>ATP</name>
        <dbReference type="ChEBI" id="CHEBI:30616"/>
    </ligand>
</feature>
<gene>
    <name evidence="15" type="primary">AlNc14C27G2641</name>
    <name evidence="15" type="ORF">ALNC14_030470</name>
</gene>
<dbReference type="InterPro" id="IPR004887">
    <property type="entry name" value="GSH_synth_subst-bd"/>
</dbReference>
<feature type="binding site" evidence="11">
    <location>
        <position position="166"/>
    </location>
    <ligand>
        <name>ATP</name>
        <dbReference type="ChEBI" id="CHEBI:30616"/>
    </ligand>
</feature>
<organism evidence="15">
    <name type="scientific">Albugo laibachii Nc14</name>
    <dbReference type="NCBI Taxonomy" id="890382"/>
    <lineage>
        <taxon>Eukaryota</taxon>
        <taxon>Sar</taxon>
        <taxon>Stramenopiles</taxon>
        <taxon>Oomycota</taxon>
        <taxon>Peronosporomycetes</taxon>
        <taxon>Albuginales</taxon>
        <taxon>Albuginaceae</taxon>
        <taxon>Albugo</taxon>
    </lineage>
</organism>
<dbReference type="InterPro" id="IPR037013">
    <property type="entry name" value="GSH-S_sub-bd_sf"/>
</dbReference>
<evidence type="ECO:0000256" key="9">
    <source>
        <dbReference type="ARBA" id="ARBA00022842"/>
    </source>
</evidence>
<evidence type="ECO:0000256" key="11">
    <source>
        <dbReference type="PIRSR" id="PIRSR001558-1"/>
    </source>
</evidence>
<evidence type="ECO:0000256" key="2">
    <source>
        <dbReference type="ARBA" id="ARBA00010385"/>
    </source>
</evidence>
<keyword evidence="6 10" id="KW-0479">Metal-binding</keyword>
<dbReference type="InterPro" id="IPR014049">
    <property type="entry name" value="Glutathione_synthase_N_euk"/>
</dbReference>
<feature type="binding site" evidence="12">
    <location>
        <position position="391"/>
    </location>
    <ligand>
        <name>Mg(2+)</name>
        <dbReference type="ChEBI" id="CHEBI:18420"/>
    </ligand>
</feature>
<evidence type="ECO:0000256" key="6">
    <source>
        <dbReference type="ARBA" id="ARBA00022723"/>
    </source>
</evidence>
<evidence type="ECO:0000256" key="5">
    <source>
        <dbReference type="ARBA" id="ARBA00022684"/>
    </source>
</evidence>
<evidence type="ECO:0000259" key="14">
    <source>
        <dbReference type="Pfam" id="PF03199"/>
    </source>
</evidence>
<dbReference type="InterPro" id="IPR005615">
    <property type="entry name" value="Glutathione_synthase"/>
</dbReference>
<dbReference type="GO" id="GO:0004363">
    <property type="term" value="F:glutathione synthase activity"/>
    <property type="evidence" value="ECO:0007669"/>
    <property type="project" value="UniProtKB-UniRule"/>
</dbReference>
<reference evidence="15" key="1">
    <citation type="journal article" date="2011" name="PLoS Biol.">
        <title>Gene gain and loss during evolution of obligate parasitism in the white rust pathogen of Arabidopsis thaliana.</title>
        <authorList>
            <person name="Kemen E."/>
            <person name="Gardiner A."/>
            <person name="Schultz-Larsen T."/>
            <person name="Kemen A.C."/>
            <person name="Balmuth A.L."/>
            <person name="Robert-Seilaniantz A."/>
            <person name="Bailey K."/>
            <person name="Holub E."/>
            <person name="Studholme D.J."/>
            <person name="Maclean D."/>
            <person name="Jones J.D."/>
        </authorList>
    </citation>
    <scope>NUCLEOTIDE SEQUENCE</scope>
</reference>
<accession>F0W709</accession>
<dbReference type="UniPathway" id="UPA00142">
    <property type="reaction ID" value="UER00210"/>
</dbReference>
<evidence type="ECO:0000313" key="15">
    <source>
        <dbReference type="EMBL" id="CCA16904.1"/>
    </source>
</evidence>
<keyword evidence="7 10" id="KW-0547">Nucleotide-binding</keyword>
<dbReference type="Gene3D" id="1.10.1080.10">
    <property type="entry name" value="Glutathione Synthetase, Chain A, domain 3"/>
    <property type="match status" value="1"/>
</dbReference>
<dbReference type="AlphaFoldDB" id="F0W709"/>
<feature type="domain" description="Glutathione synthase substrate-binding" evidence="14">
    <location>
        <begin position="237"/>
        <end position="341"/>
    </location>
</feature>
<keyword evidence="5 10" id="KW-0317">Glutathione biosynthesis</keyword>
<feature type="binding site" evidence="11">
    <location>
        <position position="474"/>
    </location>
    <ligand>
        <name>ATP</name>
        <dbReference type="ChEBI" id="CHEBI:30616"/>
    </ligand>
</feature>
<dbReference type="SUPFAM" id="SSF52440">
    <property type="entry name" value="PreATP-grasp domain"/>
    <property type="match status" value="1"/>
</dbReference>
<comment type="pathway">
    <text evidence="1 10">Sulfur metabolism; glutathione biosynthesis; glutathione from L-cysteine and L-glutamate: step 2/2.</text>
</comment>
<evidence type="ECO:0000256" key="8">
    <source>
        <dbReference type="ARBA" id="ARBA00022840"/>
    </source>
</evidence>
<comment type="catalytic activity">
    <reaction evidence="10">
        <text>gamma-L-glutamyl-L-cysteine + glycine + ATP = glutathione + ADP + phosphate + H(+)</text>
        <dbReference type="Rhea" id="RHEA:13557"/>
        <dbReference type="ChEBI" id="CHEBI:15378"/>
        <dbReference type="ChEBI" id="CHEBI:30616"/>
        <dbReference type="ChEBI" id="CHEBI:43474"/>
        <dbReference type="ChEBI" id="CHEBI:57305"/>
        <dbReference type="ChEBI" id="CHEBI:57925"/>
        <dbReference type="ChEBI" id="CHEBI:58173"/>
        <dbReference type="ChEBI" id="CHEBI:456216"/>
        <dbReference type="EC" id="6.3.2.3"/>
    </reaction>
</comment>
<feature type="binding site" evidence="12">
    <location>
        <position position="166"/>
    </location>
    <ligand>
        <name>Mg(2+)</name>
        <dbReference type="ChEBI" id="CHEBI:18420"/>
    </ligand>
</feature>
<keyword evidence="8 10" id="KW-0067">ATP-binding</keyword>
<name>F0W709_9STRA</name>
<evidence type="ECO:0000256" key="13">
    <source>
        <dbReference type="PIRSR" id="PIRSR001558-3"/>
    </source>
</evidence>